<feature type="compositionally biased region" description="Polar residues" evidence="1">
    <location>
        <begin position="42"/>
        <end position="51"/>
    </location>
</feature>
<keyword evidence="3" id="KW-1185">Reference proteome</keyword>
<dbReference type="Proteomes" id="UP001165121">
    <property type="component" value="Unassembled WGS sequence"/>
</dbReference>
<evidence type="ECO:0000313" key="3">
    <source>
        <dbReference type="Proteomes" id="UP001165121"/>
    </source>
</evidence>
<proteinExistence type="predicted"/>
<dbReference type="OrthoDB" id="128943at2759"/>
<feature type="region of interest" description="Disordered" evidence="1">
    <location>
        <begin position="1"/>
        <end position="150"/>
    </location>
</feature>
<feature type="compositionally biased region" description="Low complexity" evidence="1">
    <location>
        <begin position="17"/>
        <end position="38"/>
    </location>
</feature>
<feature type="compositionally biased region" description="Acidic residues" evidence="1">
    <location>
        <begin position="89"/>
        <end position="127"/>
    </location>
</feature>
<dbReference type="PANTHER" id="PTHR34415">
    <property type="entry name" value="INTEGRASE CATALYTIC DOMAIN-CONTAINING PROTEIN"/>
    <property type="match status" value="1"/>
</dbReference>
<feature type="compositionally biased region" description="Low complexity" evidence="1">
    <location>
        <begin position="52"/>
        <end position="69"/>
    </location>
</feature>
<dbReference type="EMBL" id="BSXT01000423">
    <property type="protein sequence ID" value="GMF27002.1"/>
    <property type="molecule type" value="Genomic_DNA"/>
</dbReference>
<sequence>MVTKASSLENRSRRCQSPVAMSSSSPLPSLPAAAQDSAIESLPTSALSPTPTSLAWSTSCSSSQAASQAVNVPLAQATVESEAEKSDAEGAEELAIDEVDNDEPDDSADEDWSTGDASIEDEAEEALTGESTGSETEVEDDTSNSSFDLDMQQSVSKLIREDKCERHCLEGKARELEWLICSLGQMTKGERTTCILTLIGVLVQSDTSVRRRGAGEREKFHYYLPLVGHICRPSFANCLGVQPLTILRYKRRVREGNISAKVHGNKLNKNASMVDAV</sequence>
<accession>A0A9W6U7T5</accession>
<reference evidence="2" key="1">
    <citation type="submission" date="2023-04" db="EMBL/GenBank/DDBJ databases">
        <title>Phytophthora fragariaefolia NBRC 109709.</title>
        <authorList>
            <person name="Ichikawa N."/>
            <person name="Sato H."/>
            <person name="Tonouchi N."/>
        </authorList>
    </citation>
    <scope>NUCLEOTIDE SEQUENCE</scope>
    <source>
        <strain evidence="2">NBRC 109709</strain>
    </source>
</reference>
<protein>
    <submittedName>
        <fullName evidence="2">Unnamed protein product</fullName>
    </submittedName>
</protein>
<organism evidence="2 3">
    <name type="scientific">Phytophthora fragariaefolia</name>
    <dbReference type="NCBI Taxonomy" id="1490495"/>
    <lineage>
        <taxon>Eukaryota</taxon>
        <taxon>Sar</taxon>
        <taxon>Stramenopiles</taxon>
        <taxon>Oomycota</taxon>
        <taxon>Peronosporomycetes</taxon>
        <taxon>Peronosporales</taxon>
        <taxon>Peronosporaceae</taxon>
        <taxon>Phytophthora</taxon>
    </lineage>
</organism>
<comment type="caution">
    <text evidence="2">The sequence shown here is derived from an EMBL/GenBank/DDBJ whole genome shotgun (WGS) entry which is preliminary data.</text>
</comment>
<evidence type="ECO:0000313" key="2">
    <source>
        <dbReference type="EMBL" id="GMF27002.1"/>
    </source>
</evidence>
<name>A0A9W6U7T5_9STRA</name>
<evidence type="ECO:0000256" key="1">
    <source>
        <dbReference type="SAM" id="MobiDB-lite"/>
    </source>
</evidence>
<dbReference type="PANTHER" id="PTHR34415:SF1">
    <property type="entry name" value="INTEGRASE CATALYTIC DOMAIN-CONTAINING PROTEIN"/>
    <property type="match status" value="1"/>
</dbReference>
<dbReference type="AlphaFoldDB" id="A0A9W6U7T5"/>
<gene>
    <name evidence="2" type="ORF">Pfra01_000525400</name>
</gene>